<evidence type="ECO:0000256" key="1">
    <source>
        <dbReference type="SAM" id="MobiDB-lite"/>
    </source>
</evidence>
<dbReference type="WBParaSite" id="PSAMB.scaffold112size77602.g2060.t1">
    <property type="protein sequence ID" value="PSAMB.scaffold112size77602.g2060.t1"/>
    <property type="gene ID" value="PSAMB.scaffold112size77602.g2060"/>
</dbReference>
<dbReference type="Proteomes" id="UP000887566">
    <property type="component" value="Unplaced"/>
</dbReference>
<feature type="region of interest" description="Disordered" evidence="1">
    <location>
        <begin position="38"/>
        <end position="62"/>
    </location>
</feature>
<evidence type="ECO:0000313" key="2">
    <source>
        <dbReference type="Proteomes" id="UP000887566"/>
    </source>
</evidence>
<organism evidence="2 3">
    <name type="scientific">Plectus sambesii</name>
    <dbReference type="NCBI Taxonomy" id="2011161"/>
    <lineage>
        <taxon>Eukaryota</taxon>
        <taxon>Metazoa</taxon>
        <taxon>Ecdysozoa</taxon>
        <taxon>Nematoda</taxon>
        <taxon>Chromadorea</taxon>
        <taxon>Plectida</taxon>
        <taxon>Plectina</taxon>
        <taxon>Plectoidea</taxon>
        <taxon>Plectidae</taxon>
        <taxon>Plectus</taxon>
    </lineage>
</organism>
<sequence>MSIAEQEKSPDASLLRRAVPLRFSGPASHTCEPCALLPNSLASPQQRRAGPSGARSSEGGDEMAGRATWLLRAASVRKRDAAKLDGGTRLMLHVPVSRSISISNYDRSGGYS</sequence>
<accession>A0A914UN61</accession>
<name>A0A914UN61_9BILA</name>
<protein>
    <submittedName>
        <fullName evidence="3">Uncharacterized protein</fullName>
    </submittedName>
</protein>
<proteinExistence type="predicted"/>
<dbReference type="AlphaFoldDB" id="A0A914UN61"/>
<evidence type="ECO:0000313" key="3">
    <source>
        <dbReference type="WBParaSite" id="PSAMB.scaffold112size77602.g2060.t1"/>
    </source>
</evidence>
<reference evidence="3" key="1">
    <citation type="submission" date="2022-11" db="UniProtKB">
        <authorList>
            <consortium name="WormBaseParasite"/>
        </authorList>
    </citation>
    <scope>IDENTIFICATION</scope>
</reference>
<keyword evidence="2" id="KW-1185">Reference proteome</keyword>